<keyword evidence="1" id="KW-1185">Reference proteome</keyword>
<dbReference type="RefSeq" id="XP_051861266.1">
    <property type="nucleotide sequence ID" value="XM_052005306.1"/>
</dbReference>
<organism evidence="1 2">
    <name type="scientific">Drosophila albomicans</name>
    <name type="common">Fruit fly</name>
    <dbReference type="NCBI Taxonomy" id="7291"/>
    <lineage>
        <taxon>Eukaryota</taxon>
        <taxon>Metazoa</taxon>
        <taxon>Ecdysozoa</taxon>
        <taxon>Arthropoda</taxon>
        <taxon>Hexapoda</taxon>
        <taxon>Insecta</taxon>
        <taxon>Pterygota</taxon>
        <taxon>Neoptera</taxon>
        <taxon>Endopterygota</taxon>
        <taxon>Diptera</taxon>
        <taxon>Brachycera</taxon>
        <taxon>Muscomorpha</taxon>
        <taxon>Ephydroidea</taxon>
        <taxon>Drosophilidae</taxon>
        <taxon>Drosophila</taxon>
    </lineage>
</organism>
<dbReference type="GeneID" id="127565664"/>
<protein>
    <submittedName>
        <fullName evidence="2">Uncharacterized protein LOC127565664 isoform X1</fullName>
    </submittedName>
</protein>
<gene>
    <name evidence="2" type="primary">LOC127565664</name>
</gene>
<evidence type="ECO:0000313" key="1">
    <source>
        <dbReference type="Proteomes" id="UP000515160"/>
    </source>
</evidence>
<name>A0A9C6W6K7_DROAB</name>
<evidence type="ECO:0000313" key="2">
    <source>
        <dbReference type="RefSeq" id="XP_051861266.1"/>
    </source>
</evidence>
<dbReference type="Proteomes" id="UP000515160">
    <property type="component" value="Chromosome X"/>
</dbReference>
<reference evidence="2" key="1">
    <citation type="submission" date="2025-08" db="UniProtKB">
        <authorList>
            <consortium name="RefSeq"/>
        </authorList>
    </citation>
    <scope>IDENTIFICATION</scope>
    <source>
        <strain evidence="2">15112-1751.03</strain>
        <tissue evidence="2">Whole Adult</tissue>
    </source>
</reference>
<accession>A0A9C6W6K7</accession>
<sequence>MMTTLQRCRRSNCDRARVVADDAAAGSGPCGWLAAAGDGCLTGNESSLIVELTSFISCRAISKAATTKSNRARAEHIKPNIEYRATTKAKCRSPNHETSAKLSNGKLMAVPIVFW</sequence>
<proteinExistence type="predicted"/>
<dbReference type="AlphaFoldDB" id="A0A9C6W6K7"/>